<accession>A0ACC2NNC4</accession>
<reference evidence="1" key="1">
    <citation type="submission" date="2023-04" db="EMBL/GenBank/DDBJ databases">
        <title>A chromosome-level genome assembly of the parasitoid wasp Eretmocerus hayati.</title>
        <authorList>
            <person name="Zhong Y."/>
            <person name="Liu S."/>
            <person name="Liu Y."/>
        </authorList>
    </citation>
    <scope>NUCLEOTIDE SEQUENCE</scope>
    <source>
        <strain evidence="1">ZJU_SS_LIU_2023</strain>
    </source>
</reference>
<keyword evidence="2" id="KW-1185">Reference proteome</keyword>
<dbReference type="Proteomes" id="UP001239111">
    <property type="component" value="Chromosome 3"/>
</dbReference>
<gene>
    <name evidence="1" type="ORF">QAD02_003068</name>
</gene>
<evidence type="ECO:0000313" key="1">
    <source>
        <dbReference type="EMBL" id="KAJ8671809.1"/>
    </source>
</evidence>
<organism evidence="1 2">
    <name type="scientific">Eretmocerus hayati</name>
    <dbReference type="NCBI Taxonomy" id="131215"/>
    <lineage>
        <taxon>Eukaryota</taxon>
        <taxon>Metazoa</taxon>
        <taxon>Ecdysozoa</taxon>
        <taxon>Arthropoda</taxon>
        <taxon>Hexapoda</taxon>
        <taxon>Insecta</taxon>
        <taxon>Pterygota</taxon>
        <taxon>Neoptera</taxon>
        <taxon>Endopterygota</taxon>
        <taxon>Hymenoptera</taxon>
        <taxon>Apocrita</taxon>
        <taxon>Proctotrupomorpha</taxon>
        <taxon>Chalcidoidea</taxon>
        <taxon>Aphelinidae</taxon>
        <taxon>Aphelininae</taxon>
        <taxon>Eretmocerus</taxon>
    </lineage>
</organism>
<sequence>MKQRPVRLIVTRLTVEQHRILAIPLSTETFLLQLEESLTPSPSPSSSGSSSPQSSPSVICLGPPVVREQSAPSLIPGVDFPFSPSTNSPSVHYAPPESDIEAQPVDHNFDDSMNDADPQEPIVHSNEANEMIIPVVARASGEALENRLNGPTIFLTDAISSRQQ</sequence>
<protein>
    <submittedName>
        <fullName evidence="1">Uncharacterized protein</fullName>
    </submittedName>
</protein>
<comment type="caution">
    <text evidence="1">The sequence shown here is derived from an EMBL/GenBank/DDBJ whole genome shotgun (WGS) entry which is preliminary data.</text>
</comment>
<dbReference type="EMBL" id="CM056743">
    <property type="protein sequence ID" value="KAJ8671809.1"/>
    <property type="molecule type" value="Genomic_DNA"/>
</dbReference>
<proteinExistence type="predicted"/>
<evidence type="ECO:0000313" key="2">
    <source>
        <dbReference type="Proteomes" id="UP001239111"/>
    </source>
</evidence>
<name>A0ACC2NNC4_9HYME</name>